<keyword evidence="14" id="KW-1185">Reference proteome</keyword>
<evidence type="ECO:0000313" key="13">
    <source>
        <dbReference type="Proteomes" id="UP000293854"/>
    </source>
</evidence>
<sequence>MTDTIFLNGMRFYGYHGVLEAENDIGQIFVVDVVLKVDLSAAGKSDLVEDTVNYAEVYADVKEIMEGEPKNLLEHLATLIAKRINSHYNRVLETKVRITKETPPIPGHYDGVGIEISRVNSDHD</sequence>
<dbReference type="GeneID" id="93727593"/>
<dbReference type="EC" id="4.1.2.25" evidence="9"/>
<comment type="function">
    <text evidence="3">Catalyzes the conversion of 7,8-dihydroneopterin to 6-hydroxymethyl-7,8-dihydropterin. Can also catalyze the epimerization of carbon 2' of dihydroneopterin to dihydromonapterin.</text>
</comment>
<evidence type="ECO:0000313" key="11">
    <source>
        <dbReference type="EMBL" id="QQS82527.1"/>
    </source>
</evidence>
<evidence type="ECO:0000256" key="1">
    <source>
        <dbReference type="ARBA" id="ARBA00000693"/>
    </source>
</evidence>
<comment type="similarity">
    <text evidence="5 9">Belongs to the DHNA family.</text>
</comment>
<dbReference type="UniPathway" id="UPA00077">
    <property type="reaction ID" value="UER00154"/>
</dbReference>
<dbReference type="EMBL" id="CP068073">
    <property type="protein sequence ID" value="QQS82527.1"/>
    <property type="molecule type" value="Genomic_DNA"/>
</dbReference>
<dbReference type="OrthoDB" id="9803748at2"/>
<dbReference type="InterPro" id="IPR043133">
    <property type="entry name" value="GTP-CH-I_C/QueF"/>
</dbReference>
<proteinExistence type="inferred from homology"/>
<evidence type="ECO:0000256" key="2">
    <source>
        <dbReference type="ARBA" id="ARBA00001353"/>
    </source>
</evidence>
<dbReference type="GO" id="GO:0046656">
    <property type="term" value="P:folic acid biosynthetic process"/>
    <property type="evidence" value="ECO:0007669"/>
    <property type="project" value="UniProtKB-UniRule"/>
</dbReference>
<comment type="pathway">
    <text evidence="4 9">Cofactor biosynthesis; tetrahydrofolate biosynthesis; 2-amino-4-hydroxy-6-hydroxymethyl-7,8-dihydropteridine diphosphate from 7,8-dihydroneopterin triphosphate: step 3/4.</text>
</comment>
<dbReference type="Gene3D" id="3.30.1130.10">
    <property type="match status" value="1"/>
</dbReference>
<reference evidence="11 14" key="2">
    <citation type="submission" date="2021-01" db="EMBL/GenBank/DDBJ databases">
        <title>FDA dAtabase for Regulatory Grade micrObial Sequences (FDA-ARGOS): Supporting development and validation of Infectious Disease Dx tests.</title>
        <authorList>
            <person name="Sproer C."/>
            <person name="Gronow S."/>
            <person name="Severitt S."/>
            <person name="Schroder I."/>
            <person name="Tallon L."/>
            <person name="Sadzewicz L."/>
            <person name="Zhao X."/>
            <person name="Boylan J."/>
            <person name="Ott S."/>
            <person name="Bowen H."/>
            <person name="Vavikolanu K."/>
            <person name="Mehta A."/>
            <person name="Aluvathingal J."/>
            <person name="Nadendla S."/>
            <person name="Lowell S."/>
            <person name="Myers T."/>
            <person name="Yan Y."/>
            <person name="Sichtig H."/>
        </authorList>
    </citation>
    <scope>NUCLEOTIDE SEQUENCE [LARGE SCALE GENOMIC DNA]</scope>
    <source>
        <strain evidence="11 14">FDAARGOS_1148</strain>
    </source>
</reference>
<dbReference type="NCBIfam" id="TIGR00525">
    <property type="entry name" value="folB"/>
    <property type="match status" value="1"/>
</dbReference>
<keyword evidence="7 9" id="KW-0456">Lyase</keyword>
<dbReference type="EMBL" id="RQTE01000046">
    <property type="protein sequence ID" value="RZI03816.1"/>
    <property type="molecule type" value="Genomic_DNA"/>
</dbReference>
<comment type="catalytic activity">
    <reaction evidence="2 9">
        <text>7,8-dihydroneopterin = 6-hydroxymethyl-7,8-dihydropterin + glycolaldehyde</text>
        <dbReference type="Rhea" id="RHEA:10540"/>
        <dbReference type="ChEBI" id="CHEBI:17001"/>
        <dbReference type="ChEBI" id="CHEBI:17071"/>
        <dbReference type="ChEBI" id="CHEBI:44841"/>
        <dbReference type="EC" id="4.1.2.25"/>
    </reaction>
</comment>
<accession>A0A143PAW3</accession>
<feature type="domain" description="Dihydroneopterin aldolase/epimerase" evidence="10">
    <location>
        <begin position="5"/>
        <end position="118"/>
    </location>
</feature>
<comment type="subunit">
    <text evidence="8">Homooctamer. Four molecules assemble into a ring, and two rings come together to give a cylinder with a hole of at least 13 a diameter.</text>
</comment>
<evidence type="ECO:0000256" key="9">
    <source>
        <dbReference type="RuleBase" id="RU362079"/>
    </source>
</evidence>
<dbReference type="KEGG" id="scv:A4G25_06915"/>
<organism evidence="12 13">
    <name type="scientific">Staphylococcus condimenti</name>
    <dbReference type="NCBI Taxonomy" id="70255"/>
    <lineage>
        <taxon>Bacteria</taxon>
        <taxon>Bacillati</taxon>
        <taxon>Bacillota</taxon>
        <taxon>Bacilli</taxon>
        <taxon>Bacillales</taxon>
        <taxon>Staphylococcaceae</taxon>
        <taxon>Staphylococcus</taxon>
    </lineage>
</organism>
<dbReference type="PANTHER" id="PTHR42844">
    <property type="entry name" value="DIHYDRONEOPTERIN ALDOLASE 1-RELATED"/>
    <property type="match status" value="1"/>
</dbReference>
<evidence type="ECO:0000256" key="8">
    <source>
        <dbReference type="ARBA" id="ARBA00065097"/>
    </source>
</evidence>
<dbReference type="Proteomes" id="UP000595942">
    <property type="component" value="Chromosome"/>
</dbReference>
<name>A0A143PAW3_9STAP</name>
<comment type="catalytic activity">
    <reaction evidence="1">
        <text>7,8-dihydroneopterin = 7,8-dihydromonapterin</text>
        <dbReference type="Rhea" id="RHEA:45328"/>
        <dbReference type="ChEBI" id="CHEBI:17001"/>
        <dbReference type="ChEBI" id="CHEBI:71175"/>
        <dbReference type="EC" id="5.1.99.8"/>
    </reaction>
</comment>
<dbReference type="Proteomes" id="UP000293854">
    <property type="component" value="Unassembled WGS sequence"/>
</dbReference>
<keyword evidence="6 9" id="KW-0289">Folate biosynthesis</keyword>
<evidence type="ECO:0000256" key="5">
    <source>
        <dbReference type="ARBA" id="ARBA00005708"/>
    </source>
</evidence>
<dbReference type="AlphaFoldDB" id="A0A143PAW3"/>
<dbReference type="InterPro" id="IPR006156">
    <property type="entry name" value="Dihydroneopterin_aldolase"/>
</dbReference>
<dbReference type="FunFam" id="3.30.1130.10:FF:000003">
    <property type="entry name" value="7,8-dihydroneopterin aldolase"/>
    <property type="match status" value="1"/>
</dbReference>
<evidence type="ECO:0000259" key="10">
    <source>
        <dbReference type="SMART" id="SM00905"/>
    </source>
</evidence>
<dbReference type="NCBIfam" id="TIGR00526">
    <property type="entry name" value="folB_dom"/>
    <property type="match status" value="1"/>
</dbReference>
<evidence type="ECO:0000256" key="4">
    <source>
        <dbReference type="ARBA" id="ARBA00005013"/>
    </source>
</evidence>
<evidence type="ECO:0000256" key="6">
    <source>
        <dbReference type="ARBA" id="ARBA00022909"/>
    </source>
</evidence>
<dbReference type="InterPro" id="IPR006157">
    <property type="entry name" value="FolB_dom"/>
</dbReference>
<dbReference type="SUPFAM" id="SSF55620">
    <property type="entry name" value="Tetrahydrobiopterin biosynthesis enzymes-like"/>
    <property type="match status" value="1"/>
</dbReference>
<evidence type="ECO:0000256" key="7">
    <source>
        <dbReference type="ARBA" id="ARBA00023239"/>
    </source>
</evidence>
<evidence type="ECO:0000313" key="14">
    <source>
        <dbReference type="Proteomes" id="UP000595942"/>
    </source>
</evidence>
<reference evidence="12 13" key="1">
    <citation type="submission" date="2018-11" db="EMBL/GenBank/DDBJ databases">
        <title>Genomic profiling of Staphylococcus species from a Poultry farm system in KwaZulu-Natal, South Africa.</title>
        <authorList>
            <person name="Amoako D.G."/>
            <person name="Somboro A.M."/>
            <person name="Abia A.L.K."/>
            <person name="Bester L.A."/>
            <person name="Essack S.Y."/>
        </authorList>
    </citation>
    <scope>NUCLEOTIDE SEQUENCE [LARGE SCALE GENOMIC DNA]</scope>
    <source>
        <strain evidence="12 13">SA11</strain>
    </source>
</reference>
<evidence type="ECO:0000256" key="3">
    <source>
        <dbReference type="ARBA" id="ARBA00003313"/>
    </source>
</evidence>
<dbReference type="GO" id="GO:0004150">
    <property type="term" value="F:dihydroneopterin aldolase activity"/>
    <property type="evidence" value="ECO:0007669"/>
    <property type="project" value="UniProtKB-UniRule"/>
</dbReference>
<dbReference type="GO" id="GO:0046654">
    <property type="term" value="P:tetrahydrofolate biosynthetic process"/>
    <property type="evidence" value="ECO:0007669"/>
    <property type="project" value="UniProtKB-UniRule"/>
</dbReference>
<gene>
    <name evidence="12" type="primary">folB</name>
    <name evidence="12" type="ORF">EIG99_02425</name>
    <name evidence="11" type="ORF">I6J05_11615</name>
</gene>
<dbReference type="SMART" id="SM00905">
    <property type="entry name" value="FolB"/>
    <property type="match status" value="1"/>
</dbReference>
<dbReference type="GO" id="GO:0005737">
    <property type="term" value="C:cytoplasm"/>
    <property type="evidence" value="ECO:0007669"/>
    <property type="project" value="TreeGrafter"/>
</dbReference>
<dbReference type="PANTHER" id="PTHR42844:SF1">
    <property type="entry name" value="DIHYDRONEOPTERIN ALDOLASE 1-RELATED"/>
    <property type="match status" value="1"/>
</dbReference>
<evidence type="ECO:0000313" key="12">
    <source>
        <dbReference type="EMBL" id="RZI03816.1"/>
    </source>
</evidence>
<dbReference type="RefSeq" id="WP_047132167.1">
    <property type="nucleotide sequence ID" value="NZ_CP015114.1"/>
</dbReference>
<dbReference type="Pfam" id="PF02152">
    <property type="entry name" value="FolB"/>
    <property type="match status" value="1"/>
</dbReference>
<protein>
    <recommendedName>
        <fullName evidence="9">7,8-dihydroneopterin aldolase</fullName>
        <ecNumber evidence="9">4.1.2.25</ecNumber>
    </recommendedName>
</protein>
<dbReference type="CDD" id="cd00534">
    <property type="entry name" value="DHNA_DHNTPE"/>
    <property type="match status" value="1"/>
</dbReference>